<organism evidence="2 3">
    <name type="scientific">Capnocytophaga canis</name>
    <dbReference type="NCBI Taxonomy" id="1848903"/>
    <lineage>
        <taxon>Bacteria</taxon>
        <taxon>Pseudomonadati</taxon>
        <taxon>Bacteroidota</taxon>
        <taxon>Flavobacteriia</taxon>
        <taxon>Flavobacteriales</taxon>
        <taxon>Flavobacteriaceae</taxon>
        <taxon>Capnocytophaga</taxon>
    </lineage>
</organism>
<gene>
    <name evidence="2" type="ORF">CKY20_08810</name>
</gene>
<dbReference type="Pfam" id="PF24712">
    <property type="entry name" value="YxiG_2"/>
    <property type="match status" value="1"/>
</dbReference>
<sequence>MTDIDRLKQKLSKYEFCYDNEFHFFQQTDYHRDFEMYITDTQNKKLRILVKGVVQLNYSTEVRRDSFSLEDKYIQKECPEEVNAYHWGIRSFEISSLKIEDDSAEIVALQKDFDFKLFKLTFNVNSCIISFIFNDLEIKELS</sequence>
<name>A0A3A1YFT2_9FLAO</name>
<dbReference type="InterPro" id="IPR058188">
    <property type="entry name" value="YxiG-like"/>
</dbReference>
<evidence type="ECO:0000259" key="1">
    <source>
        <dbReference type="Pfam" id="PF24712"/>
    </source>
</evidence>
<proteinExistence type="predicted"/>
<evidence type="ECO:0000313" key="2">
    <source>
        <dbReference type="EMBL" id="RIY35950.1"/>
    </source>
</evidence>
<comment type="caution">
    <text evidence="2">The sequence shown here is derived from an EMBL/GenBank/DDBJ whole genome shotgun (WGS) entry which is preliminary data.</text>
</comment>
<accession>A0A3A1YFT2</accession>
<protein>
    <recommendedName>
        <fullName evidence="1">YxiG-like domain-containing protein</fullName>
    </recommendedName>
</protein>
<dbReference type="EMBL" id="NSDI01000008">
    <property type="protein sequence ID" value="RIY35950.1"/>
    <property type="molecule type" value="Genomic_DNA"/>
</dbReference>
<feature type="domain" description="YxiG-like" evidence="1">
    <location>
        <begin position="15"/>
        <end position="141"/>
    </location>
</feature>
<reference evidence="2 3" key="1">
    <citation type="submission" date="2017-08" db="EMBL/GenBank/DDBJ databases">
        <title>Capnocytophaga canis 17-158 assembly.</title>
        <authorList>
            <person name="Gulvik C.A."/>
        </authorList>
    </citation>
    <scope>NUCLEOTIDE SEQUENCE [LARGE SCALE GENOMIC DNA]</scope>
    <source>
        <strain evidence="2 3">17-158</strain>
    </source>
</reference>
<dbReference type="RefSeq" id="WP_119652882.1">
    <property type="nucleotide sequence ID" value="NZ_NSDI01000008.1"/>
</dbReference>
<dbReference type="AlphaFoldDB" id="A0A3A1YFT2"/>
<dbReference type="Proteomes" id="UP000265497">
    <property type="component" value="Unassembled WGS sequence"/>
</dbReference>
<evidence type="ECO:0000313" key="3">
    <source>
        <dbReference type="Proteomes" id="UP000265497"/>
    </source>
</evidence>